<dbReference type="InterPro" id="IPR027417">
    <property type="entry name" value="P-loop_NTPase"/>
</dbReference>
<comment type="caution">
    <text evidence="5">The sequence shown here is derived from an EMBL/GenBank/DDBJ whole genome shotgun (WGS) entry which is preliminary data.</text>
</comment>
<dbReference type="InterPro" id="IPR000863">
    <property type="entry name" value="Sulfotransferase_dom"/>
</dbReference>
<keyword evidence="2 3" id="KW-0808">Transferase</keyword>
<evidence type="ECO:0000313" key="5">
    <source>
        <dbReference type="EMBL" id="KAG0531773.1"/>
    </source>
</evidence>
<evidence type="ECO:0000256" key="1">
    <source>
        <dbReference type="ARBA" id="ARBA00005771"/>
    </source>
</evidence>
<dbReference type="KEGG" id="sbi:8076081"/>
<dbReference type="GO" id="GO:0008146">
    <property type="term" value="F:sulfotransferase activity"/>
    <property type="evidence" value="ECO:0007669"/>
    <property type="project" value="InterPro"/>
</dbReference>
<dbReference type="SUPFAM" id="SSF52540">
    <property type="entry name" value="P-loop containing nucleoside triphosphate hydrolases"/>
    <property type="match status" value="1"/>
</dbReference>
<evidence type="ECO:0000256" key="3">
    <source>
        <dbReference type="RuleBase" id="RU361155"/>
    </source>
</evidence>
<name>A0A921R0I5_SORBI</name>
<dbReference type="Pfam" id="PF00685">
    <property type="entry name" value="Sulfotransfer_1"/>
    <property type="match status" value="1"/>
</dbReference>
<evidence type="ECO:0000256" key="2">
    <source>
        <dbReference type="ARBA" id="ARBA00022679"/>
    </source>
</evidence>
<reference evidence="5" key="2">
    <citation type="submission" date="2020-10" db="EMBL/GenBank/DDBJ databases">
        <authorList>
            <person name="Cooper E.A."/>
            <person name="Brenton Z.W."/>
            <person name="Flinn B.S."/>
            <person name="Jenkins J."/>
            <person name="Shu S."/>
            <person name="Flowers D."/>
            <person name="Luo F."/>
            <person name="Wang Y."/>
            <person name="Xia P."/>
            <person name="Barry K."/>
            <person name="Daum C."/>
            <person name="Lipzen A."/>
            <person name="Yoshinaga Y."/>
            <person name="Schmutz J."/>
            <person name="Saski C."/>
            <person name="Vermerris W."/>
            <person name="Kresovich S."/>
        </authorList>
    </citation>
    <scope>NUCLEOTIDE SEQUENCE</scope>
</reference>
<organism evidence="5 6">
    <name type="scientific">Sorghum bicolor</name>
    <name type="common">Sorghum</name>
    <name type="synonym">Sorghum vulgare</name>
    <dbReference type="NCBI Taxonomy" id="4558"/>
    <lineage>
        <taxon>Eukaryota</taxon>
        <taxon>Viridiplantae</taxon>
        <taxon>Streptophyta</taxon>
        <taxon>Embryophyta</taxon>
        <taxon>Tracheophyta</taxon>
        <taxon>Spermatophyta</taxon>
        <taxon>Magnoliopsida</taxon>
        <taxon>Liliopsida</taxon>
        <taxon>Poales</taxon>
        <taxon>Poaceae</taxon>
        <taxon>PACMAD clade</taxon>
        <taxon>Panicoideae</taxon>
        <taxon>Andropogonodae</taxon>
        <taxon>Andropogoneae</taxon>
        <taxon>Sorghinae</taxon>
        <taxon>Sorghum</taxon>
    </lineage>
</organism>
<evidence type="ECO:0000259" key="4">
    <source>
        <dbReference type="Pfam" id="PF00685"/>
    </source>
</evidence>
<dbReference type="OrthoDB" id="205623at2759"/>
<dbReference type="Proteomes" id="UP000807115">
    <property type="component" value="Chromosome 4"/>
</dbReference>
<evidence type="ECO:0000313" key="6">
    <source>
        <dbReference type="Proteomes" id="UP000807115"/>
    </source>
</evidence>
<dbReference type="PANTHER" id="PTHR11783">
    <property type="entry name" value="SULFOTRANSFERASE SULT"/>
    <property type="match status" value="1"/>
</dbReference>
<proteinExistence type="inferred from homology"/>
<protein>
    <recommendedName>
        <fullName evidence="3">Sulfotransferase</fullName>
        <ecNumber evidence="3">2.8.2.-</ecNumber>
    </recommendedName>
</protein>
<gene>
    <name evidence="5" type="ORF">BDA96_04G051100</name>
</gene>
<dbReference type="EMBL" id="CM027683">
    <property type="protein sequence ID" value="KAG0531773.1"/>
    <property type="molecule type" value="Genomic_DNA"/>
</dbReference>
<dbReference type="Gene3D" id="3.40.50.300">
    <property type="entry name" value="P-loop containing nucleotide triphosphate hydrolases"/>
    <property type="match status" value="1"/>
</dbReference>
<accession>A0A921R0I5</accession>
<feature type="domain" description="Sulfotransferase" evidence="4">
    <location>
        <begin position="79"/>
        <end position="367"/>
    </location>
</feature>
<sequence>MHRAIDEAIMESKKGDESPALPHDDVFPANFAEIVASLPRGPPCSIFPNVRLYRGFWVPTGFLLNLPRAHALFEERRPADILLASFPKSGTTWLKALAFATARRSVHSPLDAAHPLLSTNSHECVAFLDTLRWSSSVESDDDGGTTAAAAAPRLLGTHMPYSLLPRRATADGGGCRIVYIARDPKDTLVSTWHFDVSLRTSSAAVERGERPTAAAAGATFEEVFELYCQGHCGLGPQWEHVREYWEASKRTPGSVLFLRYEEMLQDPVGNLKKMAEFMGCPFSAAEEDAGVVRAILELCSLDKQRSLAVNKTGAYAYVNAREGLVTQVVDNKHFFRKGIMGDWRNHMSPEMAARLDGIVEEALKGSGFTFGYTNTNN</sequence>
<dbReference type="EC" id="2.8.2.-" evidence="3"/>
<reference evidence="5" key="1">
    <citation type="journal article" date="2019" name="BMC Genomics">
        <title>A new reference genome for Sorghum bicolor reveals high levels of sequence similarity between sweet and grain genotypes: implications for the genetics of sugar metabolism.</title>
        <authorList>
            <person name="Cooper E.A."/>
            <person name="Brenton Z.W."/>
            <person name="Flinn B.S."/>
            <person name="Jenkins J."/>
            <person name="Shu S."/>
            <person name="Flowers D."/>
            <person name="Luo F."/>
            <person name="Wang Y."/>
            <person name="Xia P."/>
            <person name="Barry K."/>
            <person name="Daum C."/>
            <person name="Lipzen A."/>
            <person name="Yoshinaga Y."/>
            <person name="Schmutz J."/>
            <person name="Saski C."/>
            <person name="Vermerris W."/>
            <person name="Kresovich S."/>
        </authorList>
    </citation>
    <scope>NUCLEOTIDE SEQUENCE</scope>
</reference>
<dbReference type="AlphaFoldDB" id="A0A921R0I5"/>
<comment type="similarity">
    <text evidence="1 3">Belongs to the sulfotransferase 1 family.</text>
</comment>